<keyword evidence="2" id="KW-1185">Reference proteome</keyword>
<dbReference type="AlphaFoldDB" id="Q1G8X9"/>
<gene>
    <name evidence="1" type="ordered locus">Ldb1694</name>
</gene>
<organism evidence="1 2">
    <name type="scientific">Lactobacillus delbrueckii subsp. bulgaricus (strain ATCC 11842 / DSM 20081 / BCRC 10696 / JCM 1002 / NBRC 13953 / NCIMB 11778 / NCTC 12712 / WDCM 00102 / Lb 14)</name>
    <dbReference type="NCBI Taxonomy" id="390333"/>
    <lineage>
        <taxon>Bacteria</taxon>
        <taxon>Bacillati</taxon>
        <taxon>Bacillota</taxon>
        <taxon>Bacilli</taxon>
        <taxon>Lactobacillales</taxon>
        <taxon>Lactobacillaceae</taxon>
        <taxon>Lactobacillus</taxon>
    </lineage>
</organism>
<sequence length="61" mass="7269">MKYFIWAYNPKVVGIRPSQGISFVVPETKTEAYLELERQRPELCLYRGWQAFWRSEDSKIG</sequence>
<dbReference type="EMBL" id="CR954253">
    <property type="protein sequence ID" value="CAI98483.1"/>
    <property type="molecule type" value="Genomic_DNA"/>
</dbReference>
<name>Q1G8X9_LACDA</name>
<evidence type="ECO:0000313" key="2">
    <source>
        <dbReference type="Proteomes" id="UP000001259"/>
    </source>
</evidence>
<reference evidence="1 2" key="1">
    <citation type="journal article" date="2006" name="Proc. Natl. Acad. Sci. U.S.A.">
        <title>The complete genome sequence of Lactobacillus bulgaricus reveals extensive and ongoing reductive evolution.</title>
        <authorList>
            <person name="van de Guchte M."/>
            <person name="Penaud S."/>
            <person name="Grimaldi C."/>
            <person name="Barbe V."/>
            <person name="Bryson K."/>
            <person name="Nicolas P."/>
            <person name="Robert C."/>
            <person name="Oztas S."/>
            <person name="Mangenot S."/>
            <person name="Couloux A."/>
            <person name="Loux V."/>
            <person name="Dervyn R."/>
            <person name="Bossy R."/>
            <person name="Bolotin A."/>
            <person name="Batto J.-M."/>
            <person name="Walunas T."/>
            <person name="Gibrat J.-F."/>
            <person name="Bessieres P."/>
            <person name="Weissenbach J."/>
            <person name="Ehrlich S.D."/>
            <person name="Maguin E."/>
        </authorList>
    </citation>
    <scope>NUCLEOTIDE SEQUENCE [LARGE SCALE GENOMIC DNA]</scope>
    <source>
        <strain evidence="2">ATCC 11842 / DSM 20081 / BCRC 10696 / JCM 1002 / NBRC 13953 / NCIMB 11778 / NCTC 12712 / WDCM 00102 / Lb 14</strain>
    </source>
</reference>
<dbReference type="RefSeq" id="WP_011544151.1">
    <property type="nucleotide sequence ID" value="NC_008054.1"/>
</dbReference>
<protein>
    <submittedName>
        <fullName evidence="1">Uncharacterized protein</fullName>
    </submittedName>
</protein>
<accession>Q1G8X9</accession>
<dbReference type="STRING" id="390333.Ldb1694"/>
<dbReference type="BioCyc" id="LDEL390333:LDB_RS07325-MONOMER"/>
<dbReference type="KEGG" id="ldb:Ldb1694"/>
<evidence type="ECO:0000313" key="1">
    <source>
        <dbReference type="EMBL" id="CAI98483.1"/>
    </source>
</evidence>
<proteinExistence type="predicted"/>
<dbReference type="Proteomes" id="UP000001259">
    <property type="component" value="Chromosome"/>
</dbReference>
<dbReference type="HOGENOM" id="CLU_2916748_0_0_9"/>